<evidence type="ECO:0000256" key="4">
    <source>
        <dbReference type="ARBA" id="ARBA00023136"/>
    </source>
</evidence>
<feature type="domain" description="RagB/SusD" evidence="7">
    <location>
        <begin position="342"/>
        <end position="613"/>
    </location>
</feature>
<evidence type="ECO:0000256" key="1">
    <source>
        <dbReference type="ARBA" id="ARBA00004442"/>
    </source>
</evidence>
<dbReference type="RefSeq" id="WP_246347954.1">
    <property type="nucleotide sequence ID" value="NZ_JACIEP010000001.1"/>
</dbReference>
<feature type="chain" id="PRO_5032854203" description="RagB/SusD family nutrient uptake outer membrane protein" evidence="6">
    <location>
        <begin position="22"/>
        <end position="614"/>
    </location>
</feature>
<feature type="domain" description="SusD-like N-terminal" evidence="8">
    <location>
        <begin position="114"/>
        <end position="233"/>
    </location>
</feature>
<gene>
    <name evidence="9" type="ORF">GGR21_000221</name>
</gene>
<evidence type="ECO:0000256" key="2">
    <source>
        <dbReference type="ARBA" id="ARBA00006275"/>
    </source>
</evidence>
<evidence type="ECO:0000256" key="6">
    <source>
        <dbReference type="SAM" id="SignalP"/>
    </source>
</evidence>
<evidence type="ECO:0000259" key="7">
    <source>
        <dbReference type="Pfam" id="PF07980"/>
    </source>
</evidence>
<dbReference type="Pfam" id="PF07980">
    <property type="entry name" value="SusD_RagB"/>
    <property type="match status" value="1"/>
</dbReference>
<comment type="similarity">
    <text evidence="2">Belongs to the SusD family.</text>
</comment>
<dbReference type="AlphaFoldDB" id="A0A840CGK7"/>
<evidence type="ECO:0000259" key="8">
    <source>
        <dbReference type="Pfam" id="PF14322"/>
    </source>
</evidence>
<dbReference type="GO" id="GO:0009279">
    <property type="term" value="C:cell outer membrane"/>
    <property type="evidence" value="ECO:0007669"/>
    <property type="project" value="UniProtKB-SubCell"/>
</dbReference>
<keyword evidence="3 6" id="KW-0732">Signal</keyword>
<name>A0A840CGK7_9BACT</name>
<reference evidence="9 10" key="1">
    <citation type="submission" date="2020-08" db="EMBL/GenBank/DDBJ databases">
        <title>Genomic Encyclopedia of Type Strains, Phase IV (KMG-IV): sequencing the most valuable type-strain genomes for metagenomic binning, comparative biology and taxonomic classification.</title>
        <authorList>
            <person name="Goeker M."/>
        </authorList>
    </citation>
    <scope>NUCLEOTIDE SEQUENCE [LARGE SCALE GENOMIC DNA]</scope>
    <source>
        <strain evidence="9 10">DSM 104969</strain>
    </source>
</reference>
<evidence type="ECO:0000256" key="5">
    <source>
        <dbReference type="ARBA" id="ARBA00023237"/>
    </source>
</evidence>
<dbReference type="InterPro" id="IPR033985">
    <property type="entry name" value="SusD-like_N"/>
</dbReference>
<dbReference type="InterPro" id="IPR011990">
    <property type="entry name" value="TPR-like_helical_dom_sf"/>
</dbReference>
<organism evidence="9 10">
    <name type="scientific">Dysgonomonas hofstadii</name>
    <dbReference type="NCBI Taxonomy" id="637886"/>
    <lineage>
        <taxon>Bacteria</taxon>
        <taxon>Pseudomonadati</taxon>
        <taxon>Bacteroidota</taxon>
        <taxon>Bacteroidia</taxon>
        <taxon>Bacteroidales</taxon>
        <taxon>Dysgonomonadaceae</taxon>
        <taxon>Dysgonomonas</taxon>
    </lineage>
</organism>
<comment type="subcellular location">
    <subcellularLocation>
        <location evidence="1">Cell outer membrane</location>
    </subcellularLocation>
</comment>
<feature type="signal peptide" evidence="6">
    <location>
        <begin position="1"/>
        <end position="21"/>
    </location>
</feature>
<dbReference type="InterPro" id="IPR012944">
    <property type="entry name" value="SusD_RagB_dom"/>
</dbReference>
<keyword evidence="5" id="KW-0998">Cell outer membrane</keyword>
<sequence length="614" mass="69999">MKNIFYSLVFMLIIFSGTSCKDASFLDETVTSDLDLPRIFSDSAYTVGYLSEIYVELGFDVSPRRFFDRDGLLPQTYGGLQGGCDEVELKVKPKITTDLLFTMGTVNPVNITDDAWKLCYENIRRVNIFFEGINHAPLQEGLKRTYKAEARFLRAWYYATLLKHYGGIPLIGDTIYTVYDDIHMQRNTYAECVDYIVKECKTAEEYLPSVTSGRDFGRISKGACRALVARVLLYAASPLFNGSSFGTDTKTEAGESYPKELVGYEDYDKNRWKEAADAAAEVIRMNAYKLYVNEDSEYGGVGAGFAKLFFGETPESHCGHILDWRRPRGRERENLFQPPSFGANGMGGFPYQELVDAFPMKDGSVFNWNNPDHANNPYSNRDPRFYHSIYFDQVILIDRENPRPVDIHLNADGSESSQDAVHKGTPTGYYSGKQLKQTLAGNYIHGGEQSIPVIRYAEILLNYAEAQNEYGGPASGFNYYDAGGNAIVFSPYTALKLIRERAGIDAGDGNYGLNPNMDENEMREAIRQERRIELAIEGHRFWDVRRWMIAETTDNKQMTGMEVQWLDVAGTSKVYRRFDVRKHIFRTDKSMYLWPIPYKEITKSEDMIQNPYYN</sequence>
<dbReference type="SUPFAM" id="SSF48452">
    <property type="entry name" value="TPR-like"/>
    <property type="match status" value="1"/>
</dbReference>
<dbReference type="Proteomes" id="UP000555103">
    <property type="component" value="Unassembled WGS sequence"/>
</dbReference>
<evidence type="ECO:0000256" key="3">
    <source>
        <dbReference type="ARBA" id="ARBA00022729"/>
    </source>
</evidence>
<evidence type="ECO:0000313" key="10">
    <source>
        <dbReference type="Proteomes" id="UP000555103"/>
    </source>
</evidence>
<evidence type="ECO:0008006" key="11">
    <source>
        <dbReference type="Google" id="ProtNLM"/>
    </source>
</evidence>
<dbReference type="Gene3D" id="1.25.40.390">
    <property type="match status" value="1"/>
</dbReference>
<dbReference type="Pfam" id="PF14322">
    <property type="entry name" value="SusD-like_3"/>
    <property type="match status" value="1"/>
</dbReference>
<proteinExistence type="inferred from homology"/>
<keyword evidence="4" id="KW-0472">Membrane</keyword>
<evidence type="ECO:0000313" key="9">
    <source>
        <dbReference type="EMBL" id="MBB4034336.1"/>
    </source>
</evidence>
<accession>A0A840CGK7</accession>
<comment type="caution">
    <text evidence="9">The sequence shown here is derived from an EMBL/GenBank/DDBJ whole genome shotgun (WGS) entry which is preliminary data.</text>
</comment>
<dbReference type="EMBL" id="JACIEP010000001">
    <property type="protein sequence ID" value="MBB4034336.1"/>
    <property type="molecule type" value="Genomic_DNA"/>
</dbReference>
<keyword evidence="10" id="KW-1185">Reference proteome</keyword>
<protein>
    <recommendedName>
        <fullName evidence="11">RagB/SusD family nutrient uptake outer membrane protein</fullName>
    </recommendedName>
</protein>
<dbReference type="PROSITE" id="PS51257">
    <property type="entry name" value="PROKAR_LIPOPROTEIN"/>
    <property type="match status" value="1"/>
</dbReference>